<name>A0A660E641_9LACO</name>
<feature type="domain" description="DUF4886" evidence="1">
    <location>
        <begin position="3"/>
        <end position="229"/>
    </location>
</feature>
<evidence type="ECO:0000259" key="1">
    <source>
        <dbReference type="Pfam" id="PF16227"/>
    </source>
</evidence>
<dbReference type="Pfam" id="PF16227">
    <property type="entry name" value="DUF4886"/>
    <property type="match status" value="1"/>
</dbReference>
<reference evidence="2 3" key="1">
    <citation type="submission" date="2018-11" db="EMBL/GenBank/DDBJ databases">
        <authorList>
            <person name="Wuyts S."/>
        </authorList>
    </citation>
    <scope>NUCLEOTIDE SEQUENCE [LARGE SCALE GENOMIC DNA]</scope>
    <source>
        <strain evidence="2">Lactobacillus mudanjiangensis AMBF249</strain>
    </source>
</reference>
<keyword evidence="3" id="KW-1185">Reference proteome</keyword>
<dbReference type="AlphaFoldDB" id="A0A660E641"/>
<dbReference type="OrthoDB" id="265974at2"/>
<dbReference type="InterPro" id="IPR032616">
    <property type="entry name" value="DUF4886"/>
</dbReference>
<organism evidence="2 3">
    <name type="scientific">Lactiplantibacillus mudanjiangensis</name>
    <dbReference type="NCBI Taxonomy" id="1296538"/>
    <lineage>
        <taxon>Bacteria</taxon>
        <taxon>Bacillati</taxon>
        <taxon>Bacillota</taxon>
        <taxon>Bacilli</taxon>
        <taxon>Lactobacillales</taxon>
        <taxon>Lactobacillaceae</taxon>
        <taxon>Lactiplantibacillus</taxon>
    </lineage>
</organism>
<gene>
    <name evidence="2" type="ORF">MUDAN_MDHGFNIF_01840</name>
</gene>
<evidence type="ECO:0000313" key="3">
    <source>
        <dbReference type="Proteomes" id="UP000289996"/>
    </source>
</evidence>
<dbReference type="Gene3D" id="3.40.50.1110">
    <property type="entry name" value="SGNH hydrolase"/>
    <property type="match status" value="1"/>
</dbReference>
<accession>A0A660E641</accession>
<sequence length="244" mass="27482">MQKILCIGSSFGSDGTHYVHELAASYGIETKVVNLFLPGGTFEQHWTNLQDETPVYLYEENGQFTKQKVSLSAVLAAEDWDDIVSHQASGFTGIQDPACHYAALLFDYLKHHCPQAHLWLQQTWAYEVGCEREAFAKYDYNQFLMYQELTVIYQALAEEFHVGVIPVGTVIQKLRQTAPFDVAKGGRSLNRDGMHLDFVYGRYAAGATWAKALLDLDLSDHRFEPTAQSEAELTTLIDETVMTT</sequence>
<dbReference type="InterPro" id="IPR036514">
    <property type="entry name" value="SGNH_hydro_sf"/>
</dbReference>
<protein>
    <recommendedName>
        <fullName evidence="1">DUF4886 domain-containing protein</fullName>
    </recommendedName>
</protein>
<dbReference type="RefSeq" id="WP_130852369.1">
    <property type="nucleotide sequence ID" value="NZ_UYIG01000185.1"/>
</dbReference>
<dbReference type="EMBL" id="UYIG01000185">
    <property type="protein sequence ID" value="VDG30289.1"/>
    <property type="molecule type" value="Genomic_DNA"/>
</dbReference>
<proteinExistence type="predicted"/>
<dbReference type="Proteomes" id="UP000289996">
    <property type="component" value="Unassembled WGS sequence"/>
</dbReference>
<evidence type="ECO:0000313" key="2">
    <source>
        <dbReference type="EMBL" id="VDG30289.1"/>
    </source>
</evidence>